<dbReference type="Proteomes" id="UP000235145">
    <property type="component" value="Unassembled WGS sequence"/>
</dbReference>
<protein>
    <recommendedName>
        <fullName evidence="1">F-box domain-containing protein</fullName>
    </recommendedName>
</protein>
<dbReference type="InterPro" id="IPR017451">
    <property type="entry name" value="F-box-assoc_interact_dom"/>
</dbReference>
<dbReference type="EMBL" id="NBSK02000006">
    <property type="protein sequence ID" value="KAJ0198716.1"/>
    <property type="molecule type" value="Genomic_DNA"/>
</dbReference>
<comment type="caution">
    <text evidence="2">The sequence shown here is derived from an EMBL/GenBank/DDBJ whole genome shotgun (WGS) entry which is preliminary data.</text>
</comment>
<dbReference type="InterPro" id="IPR001810">
    <property type="entry name" value="F-box_dom"/>
</dbReference>
<gene>
    <name evidence="2" type="ORF">LSAT_V11C600320280</name>
</gene>
<accession>A0A9R1V5R4</accession>
<dbReference type="Pfam" id="PF07734">
    <property type="entry name" value="FBA_1"/>
    <property type="match status" value="1"/>
</dbReference>
<dbReference type="PANTHER" id="PTHR31672">
    <property type="entry name" value="BNACNNG10540D PROTEIN"/>
    <property type="match status" value="1"/>
</dbReference>
<evidence type="ECO:0000313" key="2">
    <source>
        <dbReference type="EMBL" id="KAJ0198716.1"/>
    </source>
</evidence>
<dbReference type="AlphaFoldDB" id="A0A9R1V5R4"/>
<dbReference type="SMART" id="SM00256">
    <property type="entry name" value="FBOX"/>
    <property type="match status" value="1"/>
</dbReference>
<feature type="domain" description="F-box" evidence="1">
    <location>
        <begin position="1"/>
        <end position="43"/>
    </location>
</feature>
<proteinExistence type="predicted"/>
<dbReference type="PANTHER" id="PTHR31672:SF13">
    <property type="entry name" value="F-BOX PROTEIN CPR30-LIKE"/>
    <property type="match status" value="1"/>
</dbReference>
<dbReference type="OrthoDB" id="591557at2759"/>
<evidence type="ECO:0000259" key="1">
    <source>
        <dbReference type="PROSITE" id="PS50181"/>
    </source>
</evidence>
<name>A0A9R1V5R4_LACSA</name>
<dbReference type="SUPFAM" id="SSF81383">
    <property type="entry name" value="F-box domain"/>
    <property type="match status" value="1"/>
</dbReference>
<dbReference type="Gramene" id="rna-gnl|WGS:NBSK|LSAT_6X57400_mrna">
    <property type="protein sequence ID" value="cds-PLY78217.1"/>
    <property type="gene ID" value="gene-LSAT_6X57400"/>
</dbReference>
<dbReference type="Gene3D" id="1.20.1280.50">
    <property type="match status" value="1"/>
</dbReference>
<dbReference type="NCBIfam" id="TIGR01640">
    <property type="entry name" value="F_box_assoc_1"/>
    <property type="match status" value="1"/>
</dbReference>
<dbReference type="InterPro" id="IPR006527">
    <property type="entry name" value="F-box-assoc_dom_typ1"/>
</dbReference>
<dbReference type="InterPro" id="IPR036047">
    <property type="entry name" value="F-box-like_dom_sf"/>
</dbReference>
<reference evidence="2 3" key="1">
    <citation type="journal article" date="2017" name="Nat. Commun.">
        <title>Genome assembly with in vitro proximity ligation data and whole-genome triplication in lettuce.</title>
        <authorList>
            <person name="Reyes-Chin-Wo S."/>
            <person name="Wang Z."/>
            <person name="Yang X."/>
            <person name="Kozik A."/>
            <person name="Arikit S."/>
            <person name="Song C."/>
            <person name="Xia L."/>
            <person name="Froenicke L."/>
            <person name="Lavelle D.O."/>
            <person name="Truco M.J."/>
            <person name="Xia R."/>
            <person name="Zhu S."/>
            <person name="Xu C."/>
            <person name="Xu H."/>
            <person name="Xu X."/>
            <person name="Cox K."/>
            <person name="Korf I."/>
            <person name="Meyers B.C."/>
            <person name="Michelmore R.W."/>
        </authorList>
    </citation>
    <scope>NUCLEOTIDE SEQUENCE [LARGE SCALE GENOMIC DNA]</scope>
    <source>
        <strain evidence="3">cv. Salinas</strain>
        <tissue evidence="2">Seedlings</tissue>
    </source>
</reference>
<dbReference type="PROSITE" id="PS50181">
    <property type="entry name" value="FBOX"/>
    <property type="match status" value="1"/>
</dbReference>
<organism evidence="2 3">
    <name type="scientific">Lactuca sativa</name>
    <name type="common">Garden lettuce</name>
    <dbReference type="NCBI Taxonomy" id="4236"/>
    <lineage>
        <taxon>Eukaryota</taxon>
        <taxon>Viridiplantae</taxon>
        <taxon>Streptophyta</taxon>
        <taxon>Embryophyta</taxon>
        <taxon>Tracheophyta</taxon>
        <taxon>Spermatophyta</taxon>
        <taxon>Magnoliopsida</taxon>
        <taxon>eudicotyledons</taxon>
        <taxon>Gunneridae</taxon>
        <taxon>Pentapetalae</taxon>
        <taxon>asterids</taxon>
        <taxon>campanulids</taxon>
        <taxon>Asterales</taxon>
        <taxon>Asteraceae</taxon>
        <taxon>Cichorioideae</taxon>
        <taxon>Cichorieae</taxon>
        <taxon>Lactucinae</taxon>
        <taxon>Lactuca</taxon>
    </lineage>
</organism>
<dbReference type="Pfam" id="PF00646">
    <property type="entry name" value="F-box"/>
    <property type="match status" value="1"/>
</dbReference>
<evidence type="ECO:0000313" key="3">
    <source>
        <dbReference type="Proteomes" id="UP000235145"/>
    </source>
</evidence>
<dbReference type="InterPro" id="IPR050796">
    <property type="entry name" value="SCF_F-box_component"/>
</dbReference>
<keyword evidence="3" id="KW-1185">Reference proteome</keyword>
<sequence length="358" mass="41327">MAELHSDVLEEIMKRLDMSNLIKCKSVCKSWKTFISSTSFVNFHMNLNYHLDCNESYIDRRIVMGRIASPYESRHYEFDDRFFDHRDCHLFGSSLGLVCISPSPSEILVANPATREAQRIKEHDITDAKLLCWGFGYDSFADDFKVVIGFTKGDGLTCFQVLASKSNEWKVIGDVNYSIDSRIGILCNGALHWVMKKNNKKVILSFCLSEEEFKEIPQPDNEEYESESTNASLPTMRLGVLDECLCVFHYDKVIDKIWMMTSYNVKQSWGIVGKDCERRVVLHSLKTLKHYIRYKKSWYRDIFLFRNRDFIGAPIYVETLVSPYVNGSPMKKRHLGDIKKRCKLLKGDPSVAGPSSRV</sequence>